<proteinExistence type="predicted"/>
<comment type="caution">
    <text evidence="1">The sequence shown here is derived from an EMBL/GenBank/DDBJ whole genome shotgun (WGS) entry which is preliminary data.</text>
</comment>
<organism evidence="1 2">
    <name type="scientific">Sulfitobacter guttiformis</name>
    <dbReference type="NCBI Taxonomy" id="74349"/>
    <lineage>
        <taxon>Bacteria</taxon>
        <taxon>Pseudomonadati</taxon>
        <taxon>Pseudomonadota</taxon>
        <taxon>Alphaproteobacteria</taxon>
        <taxon>Rhodobacterales</taxon>
        <taxon>Roseobacteraceae</taxon>
        <taxon>Sulfitobacter</taxon>
    </lineage>
</organism>
<protein>
    <submittedName>
        <fullName evidence="1">Uncharacterized protein</fullName>
    </submittedName>
</protein>
<evidence type="ECO:0000313" key="2">
    <source>
        <dbReference type="Proteomes" id="UP000284407"/>
    </source>
</evidence>
<sequence length="60" mass="6660">MAAFIFAARLARKCSEGPASAVFFECCVSEISTQATFLLSFFSVHESKEGLEKRTLLWPV</sequence>
<gene>
    <name evidence="1" type="ORF">C8N30_1447</name>
</gene>
<dbReference type="EMBL" id="RAQK01000001">
    <property type="protein sequence ID" value="RKE96871.1"/>
    <property type="molecule type" value="Genomic_DNA"/>
</dbReference>
<dbReference type="Proteomes" id="UP000284407">
    <property type="component" value="Unassembled WGS sequence"/>
</dbReference>
<accession>A0A420DRB6</accession>
<dbReference type="AlphaFoldDB" id="A0A420DRB6"/>
<keyword evidence="2" id="KW-1185">Reference proteome</keyword>
<evidence type="ECO:0000313" key="1">
    <source>
        <dbReference type="EMBL" id="RKE96871.1"/>
    </source>
</evidence>
<name>A0A420DRB6_9RHOB</name>
<reference evidence="1 2" key="1">
    <citation type="submission" date="2018-09" db="EMBL/GenBank/DDBJ databases">
        <title>Genomic Encyclopedia of Archaeal and Bacterial Type Strains, Phase II (KMG-II): from individual species to whole genera.</title>
        <authorList>
            <person name="Goeker M."/>
        </authorList>
    </citation>
    <scope>NUCLEOTIDE SEQUENCE [LARGE SCALE GENOMIC DNA]</scope>
    <source>
        <strain evidence="1 2">DSM 11458</strain>
    </source>
</reference>